<dbReference type="AlphaFoldDB" id="A0A4U6V058"/>
<sequence>MGRLGRGGTVEGQEASGGAGGLEESGARAVAAINGDDTIGGQKGKRGAAGEATGTGEATQACAAIAGLPGHVTGEAGRSCHGRGGGWRKRRRHGAQAGIAAAGLDGRDEERRGAAGDPGGVDRARGARRHRAQRQPASAAEWPRRRCVRGQRARKASGMARRGGGAVGQRRARLENEACRPILSRSATGQGGFAGEAAPHSGGALEHMARMPWCAL</sequence>
<feature type="compositionally biased region" description="Basic residues" evidence="1">
    <location>
        <begin position="145"/>
        <end position="155"/>
    </location>
</feature>
<proteinExistence type="predicted"/>
<evidence type="ECO:0000256" key="1">
    <source>
        <dbReference type="SAM" id="MobiDB-lite"/>
    </source>
</evidence>
<feature type="compositionally biased region" description="Basic and acidic residues" evidence="1">
    <location>
        <begin position="105"/>
        <end position="125"/>
    </location>
</feature>
<dbReference type="Gramene" id="TKW22411">
    <property type="protein sequence ID" value="TKW22411"/>
    <property type="gene ID" value="SEVIR_4G226800v2"/>
</dbReference>
<evidence type="ECO:0000313" key="2">
    <source>
        <dbReference type="EMBL" id="TKW22411.1"/>
    </source>
</evidence>
<evidence type="ECO:0000313" key="3">
    <source>
        <dbReference type="Proteomes" id="UP000298652"/>
    </source>
</evidence>
<reference evidence="2" key="1">
    <citation type="submission" date="2019-03" db="EMBL/GenBank/DDBJ databases">
        <title>WGS assembly of Setaria viridis.</title>
        <authorList>
            <person name="Huang P."/>
            <person name="Jenkins J."/>
            <person name="Grimwood J."/>
            <person name="Barry K."/>
            <person name="Healey A."/>
            <person name="Mamidi S."/>
            <person name="Sreedasyam A."/>
            <person name="Shu S."/>
            <person name="Feldman M."/>
            <person name="Wu J."/>
            <person name="Yu Y."/>
            <person name="Chen C."/>
            <person name="Johnson J."/>
            <person name="Rokhsar D."/>
            <person name="Baxter I."/>
            <person name="Schmutz J."/>
            <person name="Brutnell T."/>
            <person name="Kellogg E."/>
        </authorList>
    </citation>
    <scope>NUCLEOTIDE SEQUENCE [LARGE SCALE GENOMIC DNA]</scope>
</reference>
<keyword evidence="3" id="KW-1185">Reference proteome</keyword>
<dbReference type="EMBL" id="CM016555">
    <property type="protein sequence ID" value="TKW22411.1"/>
    <property type="molecule type" value="Genomic_DNA"/>
</dbReference>
<feature type="region of interest" description="Disordered" evidence="1">
    <location>
        <begin position="1"/>
        <end position="25"/>
    </location>
</feature>
<protein>
    <submittedName>
        <fullName evidence="2">Uncharacterized protein</fullName>
    </submittedName>
</protein>
<feature type="compositionally biased region" description="Gly residues" evidence="1">
    <location>
        <begin position="1"/>
        <end position="23"/>
    </location>
</feature>
<organism evidence="2 3">
    <name type="scientific">Setaria viridis</name>
    <name type="common">Green bristlegrass</name>
    <name type="synonym">Setaria italica subsp. viridis</name>
    <dbReference type="NCBI Taxonomy" id="4556"/>
    <lineage>
        <taxon>Eukaryota</taxon>
        <taxon>Viridiplantae</taxon>
        <taxon>Streptophyta</taxon>
        <taxon>Embryophyta</taxon>
        <taxon>Tracheophyta</taxon>
        <taxon>Spermatophyta</taxon>
        <taxon>Magnoliopsida</taxon>
        <taxon>Liliopsida</taxon>
        <taxon>Poales</taxon>
        <taxon>Poaceae</taxon>
        <taxon>PACMAD clade</taxon>
        <taxon>Panicoideae</taxon>
        <taxon>Panicodae</taxon>
        <taxon>Paniceae</taxon>
        <taxon>Cenchrinae</taxon>
        <taxon>Setaria</taxon>
    </lineage>
</organism>
<dbReference type="Proteomes" id="UP000298652">
    <property type="component" value="Chromosome 4"/>
</dbReference>
<name>A0A4U6V058_SETVI</name>
<gene>
    <name evidence="2" type="ORF">SEVIR_4G226800v2</name>
</gene>
<accession>A0A4U6V058</accession>
<feature type="region of interest" description="Disordered" evidence="1">
    <location>
        <begin position="70"/>
        <end position="171"/>
    </location>
</feature>